<accession>A0A1L4BR78</accession>
<dbReference type="OrthoDB" id="9778870at2"/>
<evidence type="ECO:0000256" key="4">
    <source>
        <dbReference type="ARBA" id="ARBA00022840"/>
    </source>
</evidence>
<dbReference type="SMART" id="SM00382">
    <property type="entry name" value="AAA"/>
    <property type="match status" value="1"/>
</dbReference>
<evidence type="ECO:0000259" key="5">
    <source>
        <dbReference type="PROSITE" id="PS50893"/>
    </source>
</evidence>
<dbReference type="CDD" id="cd03220">
    <property type="entry name" value="ABC_KpsT_Wzt"/>
    <property type="match status" value="1"/>
</dbReference>
<dbReference type="InterPro" id="IPR050683">
    <property type="entry name" value="Bact_Polysacc_Export_ATP-bd"/>
</dbReference>
<dbReference type="InterPro" id="IPR027417">
    <property type="entry name" value="P-loop_NTPase"/>
</dbReference>
<dbReference type="RefSeq" id="WP_072711611.1">
    <property type="nucleotide sequence ID" value="NZ_CP016796.1"/>
</dbReference>
<sequence length="427" mass="47621">MSLLKVENVSKAFYSYRSELARFARWFGFKTKACSAKWVLRDINFEINKGEAIGILGVNGAGKSTLLKLITGTLVPTQGAIHVKGRISAMLELGMGFNPDLTGRSNVIHSAGMMGFSTEQILSKIDEIEDFADIGEYFDQPVRMYSSGMQMRVAFAVATAFRPDVLIVDEALSVGDVSFQSKCLIRINQFVAAGTTLLIVSHDIPTLTRFCTKGLLLKDGQVLEYGSIDRVCDVYTNMLINKSESIDIERNSEALNNIRLKDESSRNLRSNSIDGFVGTKELEFISFEMLDSNMNDIGDSVYGQSNICIRAKIRANVDTSFEPPVGLLFSDVKGYPLVACNTNYYDVFLPKMSKHECKIVEWKFKLPFMHGSFRLDVGIKKSVVGVDFVDRIFNVKSFTVITECSLVEKNFGGILYIEPVKISIYNK</sequence>
<protein>
    <recommendedName>
        <fullName evidence="5">ABC transporter domain-containing protein</fullName>
    </recommendedName>
</protein>
<dbReference type="PROSITE" id="PS00211">
    <property type="entry name" value="ABC_TRANSPORTER_1"/>
    <property type="match status" value="1"/>
</dbReference>
<dbReference type="KEGG" id="frx:F7310_02820"/>
<dbReference type="InterPro" id="IPR015860">
    <property type="entry name" value="ABC_transpr_TagH-like"/>
</dbReference>
<comment type="similarity">
    <text evidence="1">Belongs to the ABC transporter superfamily.</text>
</comment>
<dbReference type="Gene3D" id="2.70.50.60">
    <property type="entry name" value="abc- transporter (atp binding component) like domain"/>
    <property type="match status" value="1"/>
</dbReference>
<dbReference type="SUPFAM" id="SSF52540">
    <property type="entry name" value="P-loop containing nucleoside triphosphate hydrolases"/>
    <property type="match status" value="1"/>
</dbReference>
<gene>
    <name evidence="6" type="ORF">F7310_02820</name>
</gene>
<keyword evidence="3" id="KW-0547">Nucleotide-binding</keyword>
<organism evidence="6 7">
    <name type="scientific">Francisella uliginis</name>
    <dbReference type="NCBI Taxonomy" id="573570"/>
    <lineage>
        <taxon>Bacteria</taxon>
        <taxon>Pseudomonadati</taxon>
        <taxon>Pseudomonadota</taxon>
        <taxon>Gammaproteobacteria</taxon>
        <taxon>Thiotrichales</taxon>
        <taxon>Francisellaceae</taxon>
        <taxon>Francisella</taxon>
    </lineage>
</organism>
<dbReference type="AlphaFoldDB" id="A0A1L4BR78"/>
<dbReference type="Pfam" id="PF14524">
    <property type="entry name" value="Wzt_C"/>
    <property type="match status" value="1"/>
</dbReference>
<dbReference type="InterPro" id="IPR003439">
    <property type="entry name" value="ABC_transporter-like_ATP-bd"/>
</dbReference>
<evidence type="ECO:0000256" key="3">
    <source>
        <dbReference type="ARBA" id="ARBA00022741"/>
    </source>
</evidence>
<proteinExistence type="inferred from homology"/>
<evidence type="ECO:0000313" key="6">
    <source>
        <dbReference type="EMBL" id="API86349.1"/>
    </source>
</evidence>
<dbReference type="InterPro" id="IPR017871">
    <property type="entry name" value="ABC_transporter-like_CS"/>
</dbReference>
<dbReference type="Proteomes" id="UP000184222">
    <property type="component" value="Chromosome"/>
</dbReference>
<dbReference type="GO" id="GO:0016020">
    <property type="term" value="C:membrane"/>
    <property type="evidence" value="ECO:0007669"/>
    <property type="project" value="InterPro"/>
</dbReference>
<dbReference type="Gene3D" id="3.40.50.300">
    <property type="entry name" value="P-loop containing nucleotide triphosphate hydrolases"/>
    <property type="match status" value="1"/>
</dbReference>
<dbReference type="EMBL" id="CP016796">
    <property type="protein sequence ID" value="API86349.1"/>
    <property type="molecule type" value="Genomic_DNA"/>
</dbReference>
<evidence type="ECO:0000313" key="7">
    <source>
        <dbReference type="Proteomes" id="UP000184222"/>
    </source>
</evidence>
<dbReference type="PANTHER" id="PTHR46743">
    <property type="entry name" value="TEICHOIC ACIDS EXPORT ATP-BINDING PROTEIN TAGH"/>
    <property type="match status" value="1"/>
</dbReference>
<name>A0A1L4BR78_9GAMM</name>
<keyword evidence="7" id="KW-1185">Reference proteome</keyword>
<dbReference type="PANTHER" id="PTHR46743:SF2">
    <property type="entry name" value="TEICHOIC ACIDS EXPORT ATP-BINDING PROTEIN TAGH"/>
    <property type="match status" value="1"/>
</dbReference>
<keyword evidence="2" id="KW-0813">Transport</keyword>
<feature type="domain" description="ABC transporter" evidence="5">
    <location>
        <begin position="4"/>
        <end position="244"/>
    </location>
</feature>
<evidence type="ECO:0000256" key="2">
    <source>
        <dbReference type="ARBA" id="ARBA00022448"/>
    </source>
</evidence>
<dbReference type="GO" id="GO:0140359">
    <property type="term" value="F:ABC-type transporter activity"/>
    <property type="evidence" value="ECO:0007669"/>
    <property type="project" value="InterPro"/>
</dbReference>
<evidence type="ECO:0000256" key="1">
    <source>
        <dbReference type="ARBA" id="ARBA00005417"/>
    </source>
</evidence>
<reference evidence="6 7" key="1">
    <citation type="journal article" date="2016" name="Appl. Environ. Microbiol.">
        <title>Whole genome relationships among Francisella bacteria of diverse origin define new species and provide specific regions for detection.</title>
        <authorList>
            <person name="Challacombe J.F."/>
            <person name="Petersen J.M."/>
            <person name="Gallegos-Graves V."/>
            <person name="Hodge D."/>
            <person name="Pillai S."/>
            <person name="Kuske C.R."/>
        </authorList>
    </citation>
    <scope>NUCLEOTIDE SEQUENCE [LARGE SCALE GENOMIC DNA]</scope>
    <source>
        <strain evidence="7">TX07-7310</strain>
    </source>
</reference>
<dbReference type="InterPro" id="IPR029439">
    <property type="entry name" value="Wzt_C"/>
</dbReference>
<dbReference type="GO" id="GO:0016887">
    <property type="term" value="F:ATP hydrolysis activity"/>
    <property type="evidence" value="ECO:0007669"/>
    <property type="project" value="InterPro"/>
</dbReference>
<dbReference type="InterPro" id="IPR003593">
    <property type="entry name" value="AAA+_ATPase"/>
</dbReference>
<dbReference type="GO" id="GO:0005524">
    <property type="term" value="F:ATP binding"/>
    <property type="evidence" value="ECO:0007669"/>
    <property type="project" value="UniProtKB-KW"/>
</dbReference>
<keyword evidence="4" id="KW-0067">ATP-binding</keyword>
<dbReference type="STRING" id="573570.F7310_02820"/>
<dbReference type="CDD" id="cd10147">
    <property type="entry name" value="Wzt_C-like"/>
    <property type="match status" value="1"/>
</dbReference>
<dbReference type="Pfam" id="PF00005">
    <property type="entry name" value="ABC_tran"/>
    <property type="match status" value="1"/>
</dbReference>
<dbReference type="PROSITE" id="PS50893">
    <property type="entry name" value="ABC_TRANSPORTER_2"/>
    <property type="match status" value="1"/>
</dbReference>